<sequence length="82" mass="8786">MSDTAADFVVPAAAAGTGDGPVEAPPWRPDLGPAPTVMVWPPKYLPALLVRAGGRWRLPAAQQTVRRTDRVPRPTSRSRLTS</sequence>
<accession>A0ABV6TCL8</accession>
<evidence type="ECO:0000256" key="1">
    <source>
        <dbReference type="SAM" id="MobiDB-lite"/>
    </source>
</evidence>
<dbReference type="RefSeq" id="WP_394317285.1">
    <property type="nucleotide sequence ID" value="NZ_JBHMQV010000007.1"/>
</dbReference>
<proteinExistence type="predicted"/>
<dbReference type="Proteomes" id="UP001589887">
    <property type="component" value="Unassembled WGS sequence"/>
</dbReference>
<protein>
    <submittedName>
        <fullName evidence="2">Uncharacterized protein</fullName>
    </submittedName>
</protein>
<feature type="compositionally biased region" description="Low complexity" evidence="1">
    <location>
        <begin position="73"/>
        <end position="82"/>
    </location>
</feature>
<feature type="compositionally biased region" description="Low complexity" evidence="1">
    <location>
        <begin position="1"/>
        <end position="15"/>
    </location>
</feature>
<evidence type="ECO:0000313" key="3">
    <source>
        <dbReference type="Proteomes" id="UP001589887"/>
    </source>
</evidence>
<feature type="region of interest" description="Disordered" evidence="1">
    <location>
        <begin position="1"/>
        <end position="26"/>
    </location>
</feature>
<keyword evidence="3" id="KW-1185">Reference proteome</keyword>
<name>A0ABV6TCL8_9ACTN</name>
<gene>
    <name evidence="2" type="ORF">ACFH04_07255</name>
</gene>
<reference evidence="2 3" key="1">
    <citation type="submission" date="2024-09" db="EMBL/GenBank/DDBJ databases">
        <authorList>
            <person name="Sun Q."/>
            <person name="Mori K."/>
        </authorList>
    </citation>
    <scope>NUCLEOTIDE SEQUENCE [LARGE SCALE GENOMIC DNA]</scope>
    <source>
        <strain evidence="2 3">JCM 4557</strain>
    </source>
</reference>
<dbReference type="EMBL" id="JBHMQV010000007">
    <property type="protein sequence ID" value="MFC0843531.1"/>
    <property type="molecule type" value="Genomic_DNA"/>
</dbReference>
<organism evidence="2 3">
    <name type="scientific">Streptomyces noboritoensis</name>
    <dbReference type="NCBI Taxonomy" id="67337"/>
    <lineage>
        <taxon>Bacteria</taxon>
        <taxon>Bacillati</taxon>
        <taxon>Actinomycetota</taxon>
        <taxon>Actinomycetes</taxon>
        <taxon>Kitasatosporales</taxon>
        <taxon>Streptomycetaceae</taxon>
        <taxon>Streptomyces</taxon>
    </lineage>
</organism>
<evidence type="ECO:0000313" key="2">
    <source>
        <dbReference type="EMBL" id="MFC0843531.1"/>
    </source>
</evidence>
<feature type="region of interest" description="Disordered" evidence="1">
    <location>
        <begin position="61"/>
        <end position="82"/>
    </location>
</feature>
<comment type="caution">
    <text evidence="2">The sequence shown here is derived from an EMBL/GenBank/DDBJ whole genome shotgun (WGS) entry which is preliminary data.</text>
</comment>